<dbReference type="Proteomes" id="UP001595859">
    <property type="component" value="Unassembled WGS sequence"/>
</dbReference>
<feature type="transmembrane region" description="Helical" evidence="1">
    <location>
        <begin position="128"/>
        <end position="146"/>
    </location>
</feature>
<proteinExistence type="predicted"/>
<keyword evidence="1" id="KW-0472">Membrane</keyword>
<dbReference type="EMBL" id="JBHSIS010000002">
    <property type="protein sequence ID" value="MFC4852793.1"/>
    <property type="molecule type" value="Genomic_DNA"/>
</dbReference>
<comment type="caution">
    <text evidence="2">The sequence shown here is derived from an EMBL/GenBank/DDBJ whole genome shotgun (WGS) entry which is preliminary data.</text>
</comment>
<evidence type="ECO:0000256" key="1">
    <source>
        <dbReference type="SAM" id="Phobius"/>
    </source>
</evidence>
<keyword evidence="3" id="KW-1185">Reference proteome</keyword>
<evidence type="ECO:0000313" key="3">
    <source>
        <dbReference type="Proteomes" id="UP001595859"/>
    </source>
</evidence>
<dbReference type="RefSeq" id="WP_378054748.1">
    <property type="nucleotide sequence ID" value="NZ_JBHSIS010000002.1"/>
</dbReference>
<sequence length="169" mass="17929">MTAPKPAKPLSKGGRVFIWFMIVFVALIGLGGGVALIADGVAGRDALADGPVGTLIPTDRRCSEESCSWIGEFVSEDGAITRTGVELRDAGQVGRTGPMPASIDNVRLHDHPDRPAAYAIDYDPVPKIAGGAFLLVFCLATAALLVRMVRRYQRRAGSSEPTGSVPRPW</sequence>
<name>A0ABV9RW09_9PSEU</name>
<feature type="transmembrane region" description="Helical" evidence="1">
    <location>
        <begin position="16"/>
        <end position="38"/>
    </location>
</feature>
<protein>
    <recommendedName>
        <fullName evidence="4">DUF3592 domain-containing protein</fullName>
    </recommendedName>
</protein>
<evidence type="ECO:0000313" key="2">
    <source>
        <dbReference type="EMBL" id="MFC4852793.1"/>
    </source>
</evidence>
<reference evidence="3" key="1">
    <citation type="journal article" date="2019" name="Int. J. Syst. Evol. Microbiol.">
        <title>The Global Catalogue of Microorganisms (GCM) 10K type strain sequencing project: providing services to taxonomists for standard genome sequencing and annotation.</title>
        <authorList>
            <consortium name="The Broad Institute Genomics Platform"/>
            <consortium name="The Broad Institute Genome Sequencing Center for Infectious Disease"/>
            <person name="Wu L."/>
            <person name="Ma J."/>
        </authorList>
    </citation>
    <scope>NUCLEOTIDE SEQUENCE [LARGE SCALE GENOMIC DNA]</scope>
    <source>
        <strain evidence="3">ZS-22-S1</strain>
    </source>
</reference>
<keyword evidence="1" id="KW-0812">Transmembrane</keyword>
<gene>
    <name evidence="2" type="ORF">ACFPCV_04690</name>
</gene>
<keyword evidence="1" id="KW-1133">Transmembrane helix</keyword>
<evidence type="ECO:0008006" key="4">
    <source>
        <dbReference type="Google" id="ProtNLM"/>
    </source>
</evidence>
<organism evidence="2 3">
    <name type="scientific">Actinophytocola glycyrrhizae</name>
    <dbReference type="NCBI Taxonomy" id="2044873"/>
    <lineage>
        <taxon>Bacteria</taxon>
        <taxon>Bacillati</taxon>
        <taxon>Actinomycetota</taxon>
        <taxon>Actinomycetes</taxon>
        <taxon>Pseudonocardiales</taxon>
        <taxon>Pseudonocardiaceae</taxon>
    </lineage>
</organism>
<accession>A0ABV9RW09</accession>